<organism evidence="1 2">
    <name type="scientific">Microthlaspi erraticum</name>
    <dbReference type="NCBI Taxonomy" id="1685480"/>
    <lineage>
        <taxon>Eukaryota</taxon>
        <taxon>Viridiplantae</taxon>
        <taxon>Streptophyta</taxon>
        <taxon>Embryophyta</taxon>
        <taxon>Tracheophyta</taxon>
        <taxon>Spermatophyta</taxon>
        <taxon>Magnoliopsida</taxon>
        <taxon>eudicotyledons</taxon>
        <taxon>Gunneridae</taxon>
        <taxon>Pentapetalae</taxon>
        <taxon>rosids</taxon>
        <taxon>malvids</taxon>
        <taxon>Brassicales</taxon>
        <taxon>Brassicaceae</taxon>
        <taxon>Coluteocarpeae</taxon>
        <taxon>Microthlaspi</taxon>
    </lineage>
</organism>
<dbReference type="Proteomes" id="UP000467841">
    <property type="component" value="Unassembled WGS sequence"/>
</dbReference>
<dbReference type="AlphaFoldDB" id="A0A6D2K0P9"/>
<sequence>MAKKINELQIAAAVSGTLNNGELEELRARMARSDENTRLLRSQVHKALSAAPEIDQLCDDTEKTPFSQTILNTKVTDPGRLNIQKYDGTADPREHVNTFRIILSRVEFPTPEVKDVA</sequence>
<dbReference type="EMBL" id="CACVBM020001274">
    <property type="protein sequence ID" value="CAA7042959.1"/>
    <property type="molecule type" value="Genomic_DNA"/>
</dbReference>
<protein>
    <recommendedName>
        <fullName evidence="3">Retrotransposon gag domain-containing protein</fullName>
    </recommendedName>
</protein>
<evidence type="ECO:0000313" key="1">
    <source>
        <dbReference type="EMBL" id="CAA7042959.1"/>
    </source>
</evidence>
<keyword evidence="2" id="KW-1185">Reference proteome</keyword>
<gene>
    <name evidence="1" type="ORF">MERR_LOCUS30194</name>
</gene>
<reference evidence="1" key="1">
    <citation type="submission" date="2020-01" db="EMBL/GenBank/DDBJ databases">
        <authorList>
            <person name="Mishra B."/>
        </authorList>
    </citation>
    <scope>NUCLEOTIDE SEQUENCE [LARGE SCALE GENOMIC DNA]</scope>
</reference>
<comment type="caution">
    <text evidence="1">The sequence shown here is derived from an EMBL/GenBank/DDBJ whole genome shotgun (WGS) entry which is preliminary data.</text>
</comment>
<name>A0A6D2K0P9_9BRAS</name>
<evidence type="ECO:0000313" key="2">
    <source>
        <dbReference type="Proteomes" id="UP000467841"/>
    </source>
</evidence>
<accession>A0A6D2K0P9</accession>
<dbReference type="OrthoDB" id="1113955at2759"/>
<proteinExistence type="predicted"/>
<evidence type="ECO:0008006" key="3">
    <source>
        <dbReference type="Google" id="ProtNLM"/>
    </source>
</evidence>